<accession>A0A9Q5SQ30</accession>
<comment type="caution">
    <text evidence="2">The sequence shown here is derived from an EMBL/GenBank/DDBJ whole genome shotgun (WGS) entry which is preliminary data.</text>
</comment>
<proteinExistence type="predicted"/>
<protein>
    <submittedName>
        <fullName evidence="2">Uncharacterized protein</fullName>
    </submittedName>
</protein>
<dbReference type="AlphaFoldDB" id="A0A9Q5SQ30"/>
<keyword evidence="1" id="KW-0812">Transmembrane</keyword>
<feature type="transmembrane region" description="Helical" evidence="1">
    <location>
        <begin position="40"/>
        <end position="59"/>
    </location>
</feature>
<evidence type="ECO:0000313" key="2">
    <source>
        <dbReference type="EMBL" id="OUO03748.1"/>
    </source>
</evidence>
<reference evidence="3" key="1">
    <citation type="submission" date="2017-04" db="EMBL/GenBank/DDBJ databases">
        <title>Function of individual gut microbiota members based on whole genome sequencing of pure cultures obtained from chicken caecum.</title>
        <authorList>
            <person name="Medvecky M."/>
            <person name="Cejkova D."/>
            <person name="Polansky O."/>
            <person name="Karasova D."/>
            <person name="Kubasova T."/>
            <person name="Cizek A."/>
            <person name="Rychlik I."/>
        </authorList>
    </citation>
    <scope>NUCLEOTIDE SEQUENCE [LARGE SCALE GENOMIC DNA]</scope>
    <source>
        <strain evidence="3">An42</strain>
    </source>
</reference>
<evidence type="ECO:0000313" key="3">
    <source>
        <dbReference type="Proteomes" id="UP000195975"/>
    </source>
</evidence>
<keyword evidence="1" id="KW-0472">Membrane</keyword>
<gene>
    <name evidence="2" type="ORF">B5F96_14725</name>
</gene>
<evidence type="ECO:0000256" key="1">
    <source>
        <dbReference type="SAM" id="Phobius"/>
    </source>
</evidence>
<keyword evidence="1" id="KW-1133">Transmembrane helix</keyword>
<sequence>MLYYFVIAATDYIVTACDYIIAACDFIISGSDYRIIACPVRFLCLNTVLFSGVILSNGIDPFFYVG</sequence>
<dbReference type="Proteomes" id="UP000195975">
    <property type="component" value="Unassembled WGS sequence"/>
</dbReference>
<dbReference type="EMBL" id="NFIJ01000019">
    <property type="protein sequence ID" value="OUO03748.1"/>
    <property type="molecule type" value="Genomic_DNA"/>
</dbReference>
<organism evidence="2 3">
    <name type="scientific">Parabacteroides johnsonii</name>
    <dbReference type="NCBI Taxonomy" id="387661"/>
    <lineage>
        <taxon>Bacteria</taxon>
        <taxon>Pseudomonadati</taxon>
        <taxon>Bacteroidota</taxon>
        <taxon>Bacteroidia</taxon>
        <taxon>Bacteroidales</taxon>
        <taxon>Tannerellaceae</taxon>
        <taxon>Parabacteroides</taxon>
    </lineage>
</organism>
<name>A0A9Q5SQ30_9BACT</name>